<dbReference type="InterPro" id="IPR000719">
    <property type="entry name" value="Prot_kinase_dom"/>
</dbReference>
<dbReference type="Proteomes" id="UP000504603">
    <property type="component" value="Unplaced"/>
</dbReference>
<dbReference type="FunFam" id="3.30.200.20:FF:000394">
    <property type="entry name" value="Leucine-rich repeat receptor-like protein kinase"/>
    <property type="match status" value="1"/>
</dbReference>
<dbReference type="GO" id="GO:0004674">
    <property type="term" value="F:protein serine/threonine kinase activity"/>
    <property type="evidence" value="ECO:0007669"/>
    <property type="project" value="UniProtKB-KW"/>
</dbReference>
<dbReference type="Gene3D" id="1.10.510.10">
    <property type="entry name" value="Transferase(Phosphotransferase) domain 1"/>
    <property type="match status" value="1"/>
</dbReference>
<dbReference type="PROSITE" id="PS00108">
    <property type="entry name" value="PROTEIN_KINASE_ST"/>
    <property type="match status" value="1"/>
</dbReference>
<keyword evidence="12 18" id="KW-0067">ATP-binding</keyword>
<comment type="catalytic activity">
    <reaction evidence="16">
        <text>L-threonyl-[protein] + ATP = O-phospho-L-threonyl-[protein] + ADP + H(+)</text>
        <dbReference type="Rhea" id="RHEA:46608"/>
        <dbReference type="Rhea" id="RHEA-COMP:11060"/>
        <dbReference type="Rhea" id="RHEA-COMP:11605"/>
        <dbReference type="ChEBI" id="CHEBI:15378"/>
        <dbReference type="ChEBI" id="CHEBI:30013"/>
        <dbReference type="ChEBI" id="CHEBI:30616"/>
        <dbReference type="ChEBI" id="CHEBI:61977"/>
        <dbReference type="ChEBI" id="CHEBI:456216"/>
        <dbReference type="EC" id="2.7.11.1"/>
    </reaction>
</comment>
<comment type="catalytic activity">
    <reaction evidence="17">
        <text>L-seryl-[protein] + ATP = O-phospho-L-seryl-[protein] + ADP + H(+)</text>
        <dbReference type="Rhea" id="RHEA:17989"/>
        <dbReference type="Rhea" id="RHEA-COMP:9863"/>
        <dbReference type="Rhea" id="RHEA-COMP:11604"/>
        <dbReference type="ChEBI" id="CHEBI:15378"/>
        <dbReference type="ChEBI" id="CHEBI:29999"/>
        <dbReference type="ChEBI" id="CHEBI:30616"/>
        <dbReference type="ChEBI" id="CHEBI:83421"/>
        <dbReference type="ChEBI" id="CHEBI:456216"/>
        <dbReference type="EC" id="2.7.11.1"/>
    </reaction>
</comment>
<evidence type="ECO:0000256" key="1">
    <source>
        <dbReference type="ARBA" id="ARBA00004167"/>
    </source>
</evidence>
<keyword evidence="5" id="KW-0433">Leucine-rich repeat</keyword>
<feature type="chain" id="PRO_5026977957" description="non-specific serine/threonine protein kinase" evidence="20">
    <location>
        <begin position="24"/>
        <end position="888"/>
    </location>
</feature>
<evidence type="ECO:0000256" key="17">
    <source>
        <dbReference type="ARBA" id="ARBA00048679"/>
    </source>
</evidence>
<keyword evidence="13 19" id="KW-1133">Transmembrane helix</keyword>
<evidence type="ECO:0000256" key="11">
    <source>
        <dbReference type="ARBA" id="ARBA00022777"/>
    </source>
</evidence>
<evidence type="ECO:0000313" key="22">
    <source>
        <dbReference type="Proteomes" id="UP000504603"/>
    </source>
</evidence>
<evidence type="ECO:0000256" key="19">
    <source>
        <dbReference type="SAM" id="Phobius"/>
    </source>
</evidence>
<keyword evidence="3" id="KW-0723">Serine/threonine-protein kinase</keyword>
<dbReference type="SMART" id="SM00220">
    <property type="entry name" value="S_TKc"/>
    <property type="match status" value="1"/>
</dbReference>
<keyword evidence="8 20" id="KW-0732">Signal</keyword>
<keyword evidence="10 18" id="KW-0547">Nucleotide-binding</keyword>
<dbReference type="EC" id="2.7.11.1" evidence="2"/>
<keyword evidence="11" id="KW-0418">Kinase</keyword>
<dbReference type="InterPro" id="IPR008271">
    <property type="entry name" value="Ser/Thr_kinase_AS"/>
</dbReference>
<dbReference type="Gene3D" id="3.80.10.10">
    <property type="entry name" value="Ribonuclease Inhibitor"/>
    <property type="match status" value="1"/>
</dbReference>
<evidence type="ECO:0000256" key="14">
    <source>
        <dbReference type="ARBA" id="ARBA00023136"/>
    </source>
</evidence>
<feature type="domain" description="Protein kinase" evidence="21">
    <location>
        <begin position="580"/>
        <end position="875"/>
    </location>
</feature>
<keyword evidence="6" id="KW-0808">Transferase</keyword>
<feature type="transmembrane region" description="Helical" evidence="19">
    <location>
        <begin position="510"/>
        <end position="535"/>
    </location>
</feature>
<dbReference type="OrthoDB" id="2017114at2759"/>
<evidence type="ECO:0000256" key="15">
    <source>
        <dbReference type="ARBA" id="ARBA00023170"/>
    </source>
</evidence>
<evidence type="ECO:0000313" key="23">
    <source>
        <dbReference type="RefSeq" id="XP_022144056.1"/>
    </source>
</evidence>
<dbReference type="CDD" id="cd14066">
    <property type="entry name" value="STKc_IRAK"/>
    <property type="match status" value="1"/>
</dbReference>
<dbReference type="Pfam" id="PF07714">
    <property type="entry name" value="PK_Tyr_Ser-Thr"/>
    <property type="match status" value="1"/>
</dbReference>
<reference evidence="23" key="1">
    <citation type="submission" date="2025-08" db="UniProtKB">
        <authorList>
            <consortium name="RefSeq"/>
        </authorList>
    </citation>
    <scope>IDENTIFICATION</scope>
    <source>
        <strain evidence="23">OHB3-1</strain>
    </source>
</reference>
<keyword evidence="15" id="KW-0675">Receptor</keyword>
<proteinExistence type="predicted"/>
<accession>A0A6J1CS68</accession>
<comment type="subcellular location">
    <subcellularLocation>
        <location evidence="1">Membrane</location>
        <topology evidence="1">Single-pass membrane protein</topology>
    </subcellularLocation>
</comment>
<dbReference type="RefSeq" id="XP_022144056.1">
    <property type="nucleotide sequence ID" value="XM_022288364.1"/>
</dbReference>
<dbReference type="InterPro" id="IPR032675">
    <property type="entry name" value="LRR_dom_sf"/>
</dbReference>
<dbReference type="PROSITE" id="PS50011">
    <property type="entry name" value="PROTEIN_KINASE_DOM"/>
    <property type="match status" value="1"/>
</dbReference>
<feature type="signal peptide" evidence="20">
    <location>
        <begin position="1"/>
        <end position="23"/>
    </location>
</feature>
<dbReference type="Pfam" id="PF12819">
    <property type="entry name" value="Malectin_like"/>
    <property type="match status" value="1"/>
</dbReference>
<keyword evidence="14 19" id="KW-0472">Membrane</keyword>
<dbReference type="AlphaFoldDB" id="A0A6J1CS68"/>
<dbReference type="Pfam" id="PF00560">
    <property type="entry name" value="LRR_1"/>
    <property type="match status" value="2"/>
</dbReference>
<dbReference type="InterPro" id="IPR017441">
    <property type="entry name" value="Protein_kinase_ATP_BS"/>
</dbReference>
<evidence type="ECO:0000256" key="8">
    <source>
        <dbReference type="ARBA" id="ARBA00022729"/>
    </source>
</evidence>
<keyword evidence="22" id="KW-1185">Reference proteome</keyword>
<evidence type="ECO:0000259" key="21">
    <source>
        <dbReference type="PROSITE" id="PS50011"/>
    </source>
</evidence>
<evidence type="ECO:0000256" key="9">
    <source>
        <dbReference type="ARBA" id="ARBA00022737"/>
    </source>
</evidence>
<evidence type="ECO:0000256" key="13">
    <source>
        <dbReference type="ARBA" id="ARBA00022989"/>
    </source>
</evidence>
<dbReference type="PANTHER" id="PTHR45631">
    <property type="entry name" value="OS07G0107800 PROTEIN-RELATED"/>
    <property type="match status" value="1"/>
</dbReference>
<evidence type="ECO:0000256" key="6">
    <source>
        <dbReference type="ARBA" id="ARBA00022679"/>
    </source>
</evidence>
<evidence type="ECO:0000256" key="18">
    <source>
        <dbReference type="PROSITE-ProRule" id="PRU10141"/>
    </source>
</evidence>
<gene>
    <name evidence="23" type="primary">LOC111013837</name>
</gene>
<protein>
    <recommendedName>
        <fullName evidence="2">non-specific serine/threonine protein kinase</fullName>
        <ecNumber evidence="2">2.7.11.1</ecNumber>
    </recommendedName>
</protein>
<dbReference type="KEGG" id="mcha:111013837"/>
<evidence type="ECO:0000256" key="2">
    <source>
        <dbReference type="ARBA" id="ARBA00012513"/>
    </source>
</evidence>
<evidence type="ECO:0000256" key="3">
    <source>
        <dbReference type="ARBA" id="ARBA00022527"/>
    </source>
</evidence>
<dbReference type="InterPro" id="IPR001245">
    <property type="entry name" value="Ser-Thr/Tyr_kinase_cat_dom"/>
</dbReference>
<dbReference type="InterPro" id="IPR011009">
    <property type="entry name" value="Kinase-like_dom_sf"/>
</dbReference>
<dbReference type="InterPro" id="IPR001611">
    <property type="entry name" value="Leu-rich_rpt"/>
</dbReference>
<evidence type="ECO:0000256" key="20">
    <source>
        <dbReference type="SAM" id="SignalP"/>
    </source>
</evidence>
<dbReference type="Gene3D" id="3.30.200.20">
    <property type="entry name" value="Phosphorylase Kinase, domain 1"/>
    <property type="match status" value="1"/>
</dbReference>
<evidence type="ECO:0000256" key="7">
    <source>
        <dbReference type="ARBA" id="ARBA00022692"/>
    </source>
</evidence>
<dbReference type="SUPFAM" id="SSF52058">
    <property type="entry name" value="L domain-like"/>
    <property type="match status" value="1"/>
</dbReference>
<evidence type="ECO:0000256" key="4">
    <source>
        <dbReference type="ARBA" id="ARBA00022553"/>
    </source>
</evidence>
<feature type="binding site" evidence="18">
    <location>
        <position position="607"/>
    </location>
    <ligand>
        <name>ATP</name>
        <dbReference type="ChEBI" id="CHEBI:30616"/>
    </ligand>
</feature>
<dbReference type="PANTHER" id="PTHR45631:SF202">
    <property type="entry name" value="SENESCENCE-INDUCED RECEPTOR-LIKE SERINE_THREONINE-PROTEIN KINASE"/>
    <property type="match status" value="1"/>
</dbReference>
<evidence type="ECO:0000256" key="16">
    <source>
        <dbReference type="ARBA" id="ARBA00047899"/>
    </source>
</evidence>
<dbReference type="FunFam" id="1.10.510.10:FF:000146">
    <property type="entry name" value="LRR receptor-like serine/threonine-protein kinase IOS1"/>
    <property type="match status" value="1"/>
</dbReference>
<evidence type="ECO:0000256" key="12">
    <source>
        <dbReference type="ARBA" id="ARBA00022840"/>
    </source>
</evidence>
<organism evidence="22 23">
    <name type="scientific">Momordica charantia</name>
    <name type="common">Bitter gourd</name>
    <name type="synonym">Balsam pear</name>
    <dbReference type="NCBI Taxonomy" id="3673"/>
    <lineage>
        <taxon>Eukaryota</taxon>
        <taxon>Viridiplantae</taxon>
        <taxon>Streptophyta</taxon>
        <taxon>Embryophyta</taxon>
        <taxon>Tracheophyta</taxon>
        <taxon>Spermatophyta</taxon>
        <taxon>Magnoliopsida</taxon>
        <taxon>eudicotyledons</taxon>
        <taxon>Gunneridae</taxon>
        <taxon>Pentapetalae</taxon>
        <taxon>rosids</taxon>
        <taxon>fabids</taxon>
        <taxon>Cucurbitales</taxon>
        <taxon>Cucurbitaceae</taxon>
        <taxon>Momordiceae</taxon>
        <taxon>Momordica</taxon>
    </lineage>
</organism>
<keyword evidence="7 19" id="KW-0812">Transmembrane</keyword>
<dbReference type="InterPro" id="IPR024788">
    <property type="entry name" value="Malectin-like_Carb-bd_dom"/>
</dbReference>
<sequence>MDDLKYLIFALLGGLALVTLVQAQDQSGFISLDCGLPEDTSYTEPTLTLRFTSDAAYINSGISKSLSSNYQKVLSRQYHHVRSFPQGRRNCYNISIRRDTKYLMRASFLYGNYDGLGKLPMFDLYFGDSLWRTMNLTDESIDATIDTIYVTSNNQIQICLVNTNNGTPFISSLEFRPLPNETYEVQSRSLLLQIRFDYGTTTNKTYRFPDDIHDRFWVPFSWYEWTSISTMLAIDSGQNNYYQPGSAVMGTAAIRINTSKPLEIWWESDDENTQYYVFMHFAEVEDLKANQTRGFNITYNGNLWYGPLIPNLYTTTIFNPLPSRVPTKKHLFSLVPIENSTLPPIINAIEIYSPLDLSELASNQGDVDVIRNIKSTYGILKDWVGDPCVPREYPWEGIDCTYETTPRIVSLNLSSSGLAGEISSYISNLEMIQTLDLSNNNLTGNIPTFLSKLSNLKVLKLEHNKLTGLVPPELIRKFDDGSLLLSVEGNPNLDACLSDSCVKKSKKNNVVIPIVASIGGLVAIAAIATIIFWIVRSKKKRQNETAVSLMDHSESKNQSSDLLETKRRQFTFSEVLKMTKNFERVLGKGGFGMVYYGLIDDVQVAVKLLSQASDQGYQQFQAEVKLLLRVHHKNLTSLVGYLNEGDHLGLIYEFMKNGNLAEHLSENSSRVLSWQDRLRIATDAAQGLEYLHDGCKPPIVHRDVKTTNILLTENFQAKLADFGLSKSFPTEGNNTYMSTVVAGTFGYLDPEYYKSNRLTEKSDVYSFGVALMEIISCRPVIAMNDKNVHISKWVKSMLAKGDINGIVDRRLNNRYDVNSVWNAVEIAVNCVSENSGERPMMSQVVAQLKNCLAIEMDRTPESRASNQANFVHMTSIVMDESESVPMAR</sequence>
<dbReference type="SUPFAM" id="SSF56112">
    <property type="entry name" value="Protein kinase-like (PK-like)"/>
    <property type="match status" value="1"/>
</dbReference>
<keyword evidence="9" id="KW-0677">Repeat</keyword>
<keyword evidence="4" id="KW-0597">Phosphoprotein</keyword>
<dbReference type="PROSITE" id="PS00107">
    <property type="entry name" value="PROTEIN_KINASE_ATP"/>
    <property type="match status" value="1"/>
</dbReference>
<evidence type="ECO:0000256" key="10">
    <source>
        <dbReference type="ARBA" id="ARBA00022741"/>
    </source>
</evidence>
<dbReference type="GO" id="GO:0005524">
    <property type="term" value="F:ATP binding"/>
    <property type="evidence" value="ECO:0007669"/>
    <property type="project" value="UniProtKB-UniRule"/>
</dbReference>
<dbReference type="GeneID" id="111013837"/>
<dbReference type="FunFam" id="3.80.10.10:FF:000129">
    <property type="entry name" value="Leucine-rich repeat receptor-like kinase"/>
    <property type="match status" value="1"/>
</dbReference>
<dbReference type="GO" id="GO:0016020">
    <property type="term" value="C:membrane"/>
    <property type="evidence" value="ECO:0007669"/>
    <property type="project" value="UniProtKB-SubCell"/>
</dbReference>
<name>A0A6J1CS68_MOMCH</name>
<evidence type="ECO:0000256" key="5">
    <source>
        <dbReference type="ARBA" id="ARBA00022614"/>
    </source>
</evidence>